<dbReference type="RefSeq" id="WP_088418924.1">
    <property type="nucleotide sequence ID" value="NZ_NJBA01000005.1"/>
</dbReference>
<evidence type="ECO:0000256" key="3">
    <source>
        <dbReference type="ARBA" id="ARBA00023002"/>
    </source>
</evidence>
<feature type="domain" description="Amine oxidase" evidence="5">
    <location>
        <begin position="66"/>
        <end position="482"/>
    </location>
</feature>
<proteinExistence type="inferred from homology"/>
<sequence>MFDTQQDEQPTGVSRRTFIRNAGVVSAAGAVAALGANAPLAAGQDATRPLRAKDCDYDVIVIGGGFAGVTAARDSRKQGYRTLLLEARNRLGGRTFSSQFAGHHIELGGTWIHWTQPFVWSEVQRYGLQLKETPEPFVEDQQVIYVQHEGQRVELKGADLVTVAEAVQAYFAEGRRMWERPYDAAHTWEAISAADAMTAADRYDALKLTPLQRTIVDAYVGGAAHTSSDKASYVDALRWWSLPGWDLSLFIDSLGHYSFKDGTISLINAMLEEGKPEVRLSSPVKHVEDKGDRVLVTTQQGETLSAGAVIVAVPMNVLPRIGFSPALDPALVEAAQERHSGSGVKVFIKTRGKLPVDGKMLGIADSHQPLSLLVTYAKAEDHTIFVGFGSDPEKLDIQDRDAVQKVVDGFFPGMQVEECYGYEWTLDPYSLGTYCSYKPKWFGKYYDHFQKDRGRVLFGQGDHGEGWRGFIDGAIAAGGKAALRAHKLLG</sequence>
<evidence type="ECO:0000259" key="5">
    <source>
        <dbReference type="Pfam" id="PF01593"/>
    </source>
</evidence>
<dbReference type="SUPFAM" id="SSF51905">
    <property type="entry name" value="FAD/NAD(P)-binding domain"/>
    <property type="match status" value="1"/>
</dbReference>
<evidence type="ECO:0000256" key="2">
    <source>
        <dbReference type="ARBA" id="ARBA00005995"/>
    </source>
</evidence>
<dbReference type="InterPro" id="IPR001613">
    <property type="entry name" value="Flavin_amine_oxidase"/>
</dbReference>
<keyword evidence="3" id="KW-0560">Oxidoreductase</keyword>
<dbReference type="InterPro" id="IPR002937">
    <property type="entry name" value="Amino_oxidase"/>
</dbReference>
<evidence type="ECO:0000256" key="1">
    <source>
        <dbReference type="ARBA" id="ARBA00001974"/>
    </source>
</evidence>
<gene>
    <name evidence="6" type="ORF">CEG18_16710</name>
</gene>
<feature type="binding site" evidence="4">
    <location>
        <position position="388"/>
    </location>
    <ligand>
        <name>substrate</name>
    </ligand>
</feature>
<dbReference type="Pfam" id="PF01593">
    <property type="entry name" value="Amino_oxidase"/>
    <property type="match status" value="1"/>
</dbReference>
<dbReference type="EMBL" id="NJBA01000005">
    <property type="protein sequence ID" value="OWP50075.1"/>
    <property type="molecule type" value="Genomic_DNA"/>
</dbReference>
<evidence type="ECO:0000313" key="7">
    <source>
        <dbReference type="Proteomes" id="UP000198145"/>
    </source>
</evidence>
<dbReference type="InterPro" id="IPR006311">
    <property type="entry name" value="TAT_signal"/>
</dbReference>
<dbReference type="GO" id="GO:0016491">
    <property type="term" value="F:oxidoreductase activity"/>
    <property type="evidence" value="ECO:0007669"/>
    <property type="project" value="UniProtKB-KW"/>
</dbReference>
<dbReference type="InterPro" id="IPR050703">
    <property type="entry name" value="Flavin_MAO"/>
</dbReference>
<dbReference type="AlphaFoldDB" id="A0A246F8X1"/>
<evidence type="ECO:0000256" key="4">
    <source>
        <dbReference type="PIRSR" id="PIRSR601613-1"/>
    </source>
</evidence>
<dbReference type="PANTHER" id="PTHR43563:SF1">
    <property type="entry name" value="AMINE OXIDASE [FLAVIN-CONTAINING] B"/>
    <property type="match status" value="1"/>
</dbReference>
<comment type="cofactor">
    <cofactor evidence="1">
        <name>FAD</name>
        <dbReference type="ChEBI" id="CHEBI:57692"/>
    </cofactor>
</comment>
<protein>
    <submittedName>
        <fullName evidence="6">Monoamine oxidase</fullName>
    </submittedName>
</protein>
<evidence type="ECO:0000313" key="6">
    <source>
        <dbReference type="EMBL" id="OWP50075.1"/>
    </source>
</evidence>
<dbReference type="PANTHER" id="PTHR43563">
    <property type="entry name" value="AMINE OXIDASE"/>
    <property type="match status" value="1"/>
</dbReference>
<dbReference type="Gene3D" id="3.50.50.60">
    <property type="entry name" value="FAD/NAD(P)-binding domain"/>
    <property type="match status" value="1"/>
</dbReference>
<dbReference type="PRINTS" id="PR00757">
    <property type="entry name" value="AMINEOXDASEF"/>
</dbReference>
<name>A0A246F8X1_PSENT</name>
<dbReference type="PROSITE" id="PS51318">
    <property type="entry name" value="TAT"/>
    <property type="match status" value="1"/>
</dbReference>
<dbReference type="Gene3D" id="3.90.660.10">
    <property type="match status" value="1"/>
</dbReference>
<comment type="caution">
    <text evidence="6">The sequence shown here is derived from an EMBL/GenBank/DDBJ whole genome shotgun (WGS) entry which is preliminary data.</text>
</comment>
<accession>A0A246F8X1</accession>
<feature type="binding site" evidence="4">
    <location>
        <begin position="86"/>
        <end position="87"/>
    </location>
    <ligand>
        <name>FAD</name>
        <dbReference type="ChEBI" id="CHEBI:57692"/>
    </ligand>
</feature>
<organism evidence="6 7">
    <name type="scientific">Pseudomonas nitroreducens</name>
    <dbReference type="NCBI Taxonomy" id="46680"/>
    <lineage>
        <taxon>Bacteria</taxon>
        <taxon>Pseudomonadati</taxon>
        <taxon>Pseudomonadota</taxon>
        <taxon>Gammaproteobacteria</taxon>
        <taxon>Pseudomonadales</taxon>
        <taxon>Pseudomonadaceae</taxon>
        <taxon>Pseudomonas</taxon>
    </lineage>
</organism>
<dbReference type="Gene3D" id="1.10.405.10">
    <property type="entry name" value="Guanine Nucleotide Dissociation Inhibitor, domain 1"/>
    <property type="match status" value="1"/>
</dbReference>
<reference evidence="6 7" key="1">
    <citation type="submission" date="2017-06" db="EMBL/GenBank/DDBJ databases">
        <title>Draft genome of Pseudomonas nitroreducens DF05.</title>
        <authorList>
            <person name="Iyer R."/>
        </authorList>
    </citation>
    <scope>NUCLEOTIDE SEQUENCE [LARGE SCALE GENOMIC DNA]</scope>
    <source>
        <strain evidence="6 7">DF05</strain>
    </source>
</reference>
<dbReference type="Proteomes" id="UP000198145">
    <property type="component" value="Unassembled WGS sequence"/>
</dbReference>
<dbReference type="InterPro" id="IPR036188">
    <property type="entry name" value="FAD/NAD-bd_sf"/>
</dbReference>
<comment type="similarity">
    <text evidence="2">Belongs to the flavin monoamine oxidase family.</text>
</comment>
<feature type="binding site" evidence="4">
    <location>
        <position position="284"/>
    </location>
    <ligand>
        <name>FAD</name>
        <dbReference type="ChEBI" id="CHEBI:57692"/>
    </ligand>
</feature>